<name>A0ABU1PBN4_9BURK</name>
<dbReference type="NCBIfam" id="TIGR01646">
    <property type="entry name" value="vgr_GE"/>
    <property type="match status" value="1"/>
</dbReference>
<comment type="caution">
    <text evidence="6">The sequence shown here is derived from an EMBL/GenBank/DDBJ whole genome shotgun (WGS) entry which is preliminary data.</text>
</comment>
<dbReference type="EMBL" id="JAVDSJ010000002">
    <property type="protein sequence ID" value="MDR6583340.1"/>
    <property type="molecule type" value="Genomic_DNA"/>
</dbReference>
<evidence type="ECO:0000259" key="4">
    <source>
        <dbReference type="Pfam" id="PF10106"/>
    </source>
</evidence>
<feature type="region of interest" description="Disordered" evidence="2">
    <location>
        <begin position="882"/>
        <end position="902"/>
    </location>
</feature>
<dbReference type="InterPro" id="IPR028244">
    <property type="entry name" value="T6SS_Rhs_Vgr_dom"/>
</dbReference>
<dbReference type="InterPro" id="IPR006531">
    <property type="entry name" value="Gp5/Vgr_OB"/>
</dbReference>
<sequence length="902" mass="100597">MNILKMLHQRHHHHRLLRLSFPHDDAPSAPLMIHRFSGHESMSRDFCFTLELLSDDATIALESMQGKLLCVSLVLADGRLRSFTGYVSRFAFVKTDGAIAFYEAILVPWLHYARLRRNSRLFHQQTIEQQTHAILKAYSGLPHWRWSVVRKQPQYTMCTQWDESDHNYLSRRWAAEGYAYWYEHAEDGHTLVVSDDTCGARPLDEDGAEIRFHSKGGAQDEDAIAQWRATRQSVPARSVVTGFDFKQPYPRETEIRTIVQQGATARVEEHRYLGHYGFRNLTDAERLVRLRMEELEARALQFEASGNNRHVAPGRSFRLREHFRHGKEDGQFLILEVHHEACNNYLQGADMEAHYSNRFVCQPLDIPWRPGPGFDSVDTRIATLQTATVVGPKGKGSLNVDRYGRIEVRFHWDREQTSSCWVRVATNWAGSRSGLTTHPRVDSEVVVQWLDGNPDHPLITACVHNEANMPPWDLPQQRALTGLRSRELTPEGGNRALGRSNHLVLDDTWKQIQVQLKSDHQSSQLSLGHITRIDDHAGRKDGRGQGFELRTDGHGAVRAQRGLLLTTEARPGAEGHITDMTETVARMEQGADLHDSLSQTALQSGAQQDGDQRQVVAALHQQNDAVKGRVIGDENGFPEFQQPHLTLSSPAGIQSSSAGSTHLLSHQHTALTSGAHASISAGKSLLASAREAVRLFACKAGMKLVAAAADIDITALRDSINILAKLNITHTANRISITAKEEVLINGGGSYMRFNAGGIEQGTSGNWQAHAAQYNLDGPANGPQVSLPEPVKLDELKHKQSLAFLLRSHSMPGRIFAHEPYALYKDGAKVADGMTDGHGQLVVKDHAPGTTDYVVKLSNGHEFELPVKAALDSEDDSLAARGYRAADEDVQDRQRNREFREG</sequence>
<dbReference type="Gene3D" id="2.40.50.230">
    <property type="entry name" value="Gp5 N-terminal domain"/>
    <property type="match status" value="1"/>
</dbReference>
<feature type="domain" description="Putative type VI secretion system Rhs element associated Vgr" evidence="5">
    <location>
        <begin position="498"/>
        <end position="601"/>
    </location>
</feature>
<proteinExistence type="inferred from homology"/>
<dbReference type="Gene3D" id="4.10.220.110">
    <property type="match status" value="1"/>
</dbReference>
<feature type="compositionally biased region" description="Basic and acidic residues" evidence="2">
    <location>
        <begin position="884"/>
        <end position="902"/>
    </location>
</feature>
<feature type="domain" description="DUF2345" evidence="4">
    <location>
        <begin position="634"/>
        <end position="780"/>
    </location>
</feature>
<evidence type="ECO:0000313" key="6">
    <source>
        <dbReference type="EMBL" id="MDR6583340.1"/>
    </source>
</evidence>
<dbReference type="Pfam" id="PF13296">
    <property type="entry name" value="T6SS_Vgr"/>
    <property type="match status" value="1"/>
</dbReference>
<dbReference type="Gene3D" id="3.55.50.10">
    <property type="entry name" value="Baseplate protein-like domains"/>
    <property type="match status" value="1"/>
</dbReference>
<dbReference type="SUPFAM" id="SSF69255">
    <property type="entry name" value="gp5 N-terminal domain-like"/>
    <property type="match status" value="1"/>
</dbReference>
<dbReference type="NCBIfam" id="TIGR03361">
    <property type="entry name" value="VI_Rhs_Vgr"/>
    <property type="match status" value="1"/>
</dbReference>
<dbReference type="Pfam" id="PF04717">
    <property type="entry name" value="Phage_base_V"/>
    <property type="match status" value="1"/>
</dbReference>
<evidence type="ECO:0000259" key="3">
    <source>
        <dbReference type="Pfam" id="PF04717"/>
    </source>
</evidence>
<dbReference type="InterPro" id="IPR017847">
    <property type="entry name" value="T6SS_RhsGE_Vgr_subset"/>
</dbReference>
<dbReference type="Gene3D" id="2.30.110.50">
    <property type="match status" value="1"/>
</dbReference>
<accession>A0ABU1PBN4</accession>
<dbReference type="InterPro" id="IPR037026">
    <property type="entry name" value="Vgr_OB-fold_dom_sf"/>
</dbReference>
<dbReference type="Pfam" id="PF10106">
    <property type="entry name" value="DUF2345"/>
    <property type="match status" value="1"/>
</dbReference>
<evidence type="ECO:0000256" key="1">
    <source>
        <dbReference type="ARBA" id="ARBA00005558"/>
    </source>
</evidence>
<keyword evidence="7" id="KW-1185">Reference proteome</keyword>
<dbReference type="InterPro" id="IPR006533">
    <property type="entry name" value="T6SS_Vgr_RhsGE"/>
</dbReference>
<dbReference type="InterPro" id="IPR018769">
    <property type="entry name" value="VgrG2_DUF2345"/>
</dbReference>
<organism evidence="6 7">
    <name type="scientific">Herbaspirillum frisingense</name>
    <dbReference type="NCBI Taxonomy" id="92645"/>
    <lineage>
        <taxon>Bacteria</taxon>
        <taxon>Pseudomonadati</taxon>
        <taxon>Pseudomonadota</taxon>
        <taxon>Betaproteobacteria</taxon>
        <taxon>Burkholderiales</taxon>
        <taxon>Oxalobacteraceae</taxon>
        <taxon>Herbaspirillum</taxon>
    </lineage>
</organism>
<dbReference type="SUPFAM" id="SSF69279">
    <property type="entry name" value="Phage tail proteins"/>
    <property type="match status" value="2"/>
</dbReference>
<dbReference type="SUPFAM" id="SSF69349">
    <property type="entry name" value="Phage fibre proteins"/>
    <property type="match status" value="1"/>
</dbReference>
<evidence type="ECO:0000259" key="5">
    <source>
        <dbReference type="Pfam" id="PF13296"/>
    </source>
</evidence>
<evidence type="ECO:0000256" key="2">
    <source>
        <dbReference type="SAM" id="MobiDB-lite"/>
    </source>
</evidence>
<feature type="domain" description="Gp5/Type VI secretion system Vgr protein OB-fold" evidence="3">
    <location>
        <begin position="401"/>
        <end position="464"/>
    </location>
</feature>
<gene>
    <name evidence="6" type="ORF">J2W50_001538</name>
</gene>
<protein>
    <submittedName>
        <fullName evidence="6">Type VI secretion system secreted protein VgrG</fullName>
    </submittedName>
</protein>
<dbReference type="Proteomes" id="UP001260715">
    <property type="component" value="Unassembled WGS sequence"/>
</dbReference>
<comment type="similarity">
    <text evidence="1">Belongs to the VgrG protein family.</text>
</comment>
<reference evidence="6 7" key="1">
    <citation type="submission" date="2023-07" db="EMBL/GenBank/DDBJ databases">
        <title>Sorghum-associated microbial communities from plants grown in Nebraska, USA.</title>
        <authorList>
            <person name="Schachtman D."/>
        </authorList>
    </citation>
    <scope>NUCLEOTIDE SEQUENCE [LARGE SCALE GENOMIC DNA]</scope>
    <source>
        <strain evidence="6 7">596</strain>
    </source>
</reference>
<dbReference type="RefSeq" id="WP_310010048.1">
    <property type="nucleotide sequence ID" value="NZ_JAVDSJ010000002.1"/>
</dbReference>
<dbReference type="Pfam" id="PF05954">
    <property type="entry name" value="Phage_GPD"/>
    <property type="match status" value="1"/>
</dbReference>
<evidence type="ECO:0000313" key="7">
    <source>
        <dbReference type="Proteomes" id="UP001260715"/>
    </source>
</evidence>